<evidence type="ECO:0000259" key="4">
    <source>
        <dbReference type="PROSITE" id="PS50097"/>
    </source>
</evidence>
<dbReference type="SMART" id="SM00248">
    <property type="entry name" value="ANK"/>
    <property type="match status" value="6"/>
</dbReference>
<comment type="caution">
    <text evidence="5">The sequence shown here is derived from an EMBL/GenBank/DDBJ whole genome shotgun (WGS) entry which is preliminary data.</text>
</comment>
<feature type="repeat" description="ANK" evidence="3">
    <location>
        <begin position="73"/>
        <end position="106"/>
    </location>
</feature>
<feature type="repeat" description="ANK" evidence="3">
    <location>
        <begin position="137"/>
        <end position="170"/>
    </location>
</feature>
<feature type="repeat" description="ANK" evidence="3">
    <location>
        <begin position="41"/>
        <end position="74"/>
    </location>
</feature>
<organism evidence="5 6">
    <name type="scientific">Anaeramoeba ignava</name>
    <name type="common">Anaerobic marine amoeba</name>
    <dbReference type="NCBI Taxonomy" id="1746090"/>
    <lineage>
        <taxon>Eukaryota</taxon>
        <taxon>Metamonada</taxon>
        <taxon>Anaeramoebidae</taxon>
        <taxon>Anaeramoeba</taxon>
    </lineage>
</organism>
<dbReference type="SUPFAM" id="SSF54695">
    <property type="entry name" value="POZ domain"/>
    <property type="match status" value="1"/>
</dbReference>
<dbReference type="PROSITE" id="PS50097">
    <property type="entry name" value="BTB"/>
    <property type="match status" value="1"/>
</dbReference>
<dbReference type="InterPro" id="IPR011333">
    <property type="entry name" value="SKP1/BTB/POZ_sf"/>
</dbReference>
<feature type="domain" description="BTB" evidence="4">
    <location>
        <begin position="402"/>
        <end position="468"/>
    </location>
</feature>
<dbReference type="PROSITE" id="PS50297">
    <property type="entry name" value="ANK_REP_REGION"/>
    <property type="match status" value="3"/>
</dbReference>
<evidence type="ECO:0000313" key="5">
    <source>
        <dbReference type="EMBL" id="KAJ5078051.1"/>
    </source>
</evidence>
<evidence type="ECO:0000256" key="3">
    <source>
        <dbReference type="PROSITE-ProRule" id="PRU00023"/>
    </source>
</evidence>
<dbReference type="Proteomes" id="UP001149090">
    <property type="component" value="Unassembled WGS sequence"/>
</dbReference>
<dbReference type="AlphaFoldDB" id="A0A9Q0LQQ0"/>
<evidence type="ECO:0000256" key="2">
    <source>
        <dbReference type="ARBA" id="ARBA00023043"/>
    </source>
</evidence>
<gene>
    <name evidence="5" type="ORF">M0811_05308</name>
</gene>
<evidence type="ECO:0000313" key="6">
    <source>
        <dbReference type="Proteomes" id="UP001149090"/>
    </source>
</evidence>
<dbReference type="EMBL" id="JAPDFW010000055">
    <property type="protein sequence ID" value="KAJ5078051.1"/>
    <property type="molecule type" value="Genomic_DNA"/>
</dbReference>
<reference evidence="5" key="1">
    <citation type="submission" date="2022-10" db="EMBL/GenBank/DDBJ databases">
        <title>Novel sulphate-reducing endosymbionts in the free-living metamonad Anaeramoeba.</title>
        <authorList>
            <person name="Jerlstrom-Hultqvist J."/>
            <person name="Cepicka I."/>
            <person name="Gallot-Lavallee L."/>
            <person name="Salas-Leiva D."/>
            <person name="Curtis B.A."/>
            <person name="Zahonova K."/>
            <person name="Pipaliya S."/>
            <person name="Dacks J."/>
            <person name="Roger A.J."/>
        </authorList>
    </citation>
    <scope>NUCLEOTIDE SEQUENCE</scope>
    <source>
        <strain evidence="5">BMAN</strain>
    </source>
</reference>
<dbReference type="GO" id="GO:0045944">
    <property type="term" value="P:positive regulation of transcription by RNA polymerase II"/>
    <property type="evidence" value="ECO:0007669"/>
    <property type="project" value="TreeGrafter"/>
</dbReference>
<dbReference type="Pfam" id="PF12796">
    <property type="entry name" value="Ank_2"/>
    <property type="match status" value="2"/>
</dbReference>
<dbReference type="InterPro" id="IPR002110">
    <property type="entry name" value="Ankyrin_rpt"/>
</dbReference>
<sequence length="498" mass="57138">MSKINSQNGNTALHLAISENKGLDVLKKLIKQGADPNLKTYYFTPLHLAIHKHRDREIIEFLLKNGAKVNELSDVSPLNLALEERLGFDVIKLLVESGADINSADNYTPLLNACLNKYELQTIEFLINSKAEINKITGDNPLLLSVIGSCSLDVVKFLIDKGSDLNCKNNHSVLEYALRNNLFDVADFFIEKGADLKAALAVDEYALSFHSFFQEKKTNPLVVPFFAKHGYDLDTINSQTPYYLAKYTKKELAEQLVYYGVDYEYVPSDTYYGGYRTLEVKTEDLEKWTSYQNDFDEFLKKKLVTDIEIQCIDSNVKVHSLILNARLGKESADKLVEIFHQEESKNIDIFLNFVYSGKAELKNREFIEETAKKIGLENWKQKLGRFGLSKDYKKLMEDESTKDFSIICEEKPIKVHKIILMIRSGLFSGMFQSVEDDSNQVSDYSQNSQESLQTLLYYLYTDELPEEVSPQVKEKLSEAFEYYQFNMNSNFNDLLSKK</sequence>
<keyword evidence="1" id="KW-0677">Repeat</keyword>
<dbReference type="InterPro" id="IPR036770">
    <property type="entry name" value="Ankyrin_rpt-contain_sf"/>
</dbReference>
<dbReference type="PROSITE" id="PS50088">
    <property type="entry name" value="ANK_REPEAT"/>
    <property type="match status" value="4"/>
</dbReference>
<dbReference type="Gene3D" id="1.25.40.20">
    <property type="entry name" value="Ankyrin repeat-containing domain"/>
    <property type="match status" value="2"/>
</dbReference>
<dbReference type="GO" id="GO:0005634">
    <property type="term" value="C:nucleus"/>
    <property type="evidence" value="ECO:0007669"/>
    <property type="project" value="TreeGrafter"/>
</dbReference>
<accession>A0A9Q0LQQ0</accession>
<dbReference type="OrthoDB" id="20872at2759"/>
<dbReference type="InterPro" id="IPR000210">
    <property type="entry name" value="BTB/POZ_dom"/>
</dbReference>
<dbReference type="PANTHER" id="PTHR24193">
    <property type="entry name" value="ANKYRIN REPEAT PROTEIN"/>
    <property type="match status" value="1"/>
</dbReference>
<dbReference type="Gene3D" id="3.30.710.10">
    <property type="entry name" value="Potassium Channel Kv1.1, Chain A"/>
    <property type="match status" value="2"/>
</dbReference>
<keyword evidence="2 3" id="KW-0040">ANK repeat</keyword>
<feature type="repeat" description="ANK" evidence="3">
    <location>
        <begin position="8"/>
        <end position="41"/>
    </location>
</feature>
<protein>
    <submittedName>
        <fullName evidence="5">Ankyrin repeat ph and sec7 domain containing protein secg-related</fullName>
    </submittedName>
</protein>
<dbReference type="SUPFAM" id="SSF48403">
    <property type="entry name" value="Ankyrin repeat"/>
    <property type="match status" value="1"/>
</dbReference>
<dbReference type="PANTHER" id="PTHR24193:SF121">
    <property type="entry name" value="ADA2A-CONTAINING COMPLEX COMPONENT 3, ISOFORM D"/>
    <property type="match status" value="1"/>
</dbReference>
<name>A0A9Q0LQQ0_ANAIG</name>
<dbReference type="InterPro" id="IPR050663">
    <property type="entry name" value="Ankyrin-SOCS_Box"/>
</dbReference>
<keyword evidence="6" id="KW-1185">Reference proteome</keyword>
<dbReference type="SMART" id="SM00225">
    <property type="entry name" value="BTB"/>
    <property type="match status" value="2"/>
</dbReference>
<dbReference type="Pfam" id="PF00651">
    <property type="entry name" value="BTB"/>
    <property type="match status" value="1"/>
</dbReference>
<evidence type="ECO:0000256" key="1">
    <source>
        <dbReference type="ARBA" id="ARBA00022737"/>
    </source>
</evidence>
<dbReference type="GO" id="GO:0000976">
    <property type="term" value="F:transcription cis-regulatory region binding"/>
    <property type="evidence" value="ECO:0007669"/>
    <property type="project" value="TreeGrafter"/>
</dbReference>
<proteinExistence type="predicted"/>